<dbReference type="GO" id="GO:0032039">
    <property type="term" value="C:integrator complex"/>
    <property type="evidence" value="ECO:0007669"/>
    <property type="project" value="InterPro"/>
</dbReference>
<keyword evidence="3" id="KW-1185">Reference proteome</keyword>
<protein>
    <submittedName>
        <fullName evidence="4">INTS5_C domain-containing protein</fullName>
    </submittedName>
</protein>
<dbReference type="InterPro" id="IPR029445">
    <property type="entry name" value="INTS5_N"/>
</dbReference>
<dbReference type="Proteomes" id="UP000046393">
    <property type="component" value="Unplaced"/>
</dbReference>
<feature type="domain" description="Integrator complex subunit 5 N-terminal" evidence="1">
    <location>
        <begin position="48"/>
        <end position="214"/>
    </location>
</feature>
<dbReference type="InterPro" id="IPR040316">
    <property type="entry name" value="INTS5"/>
</dbReference>
<dbReference type="Pfam" id="PF14837">
    <property type="entry name" value="INTS5_N"/>
    <property type="match status" value="1"/>
</dbReference>
<accession>A0A0N5AXJ6</accession>
<evidence type="ECO:0000313" key="3">
    <source>
        <dbReference type="Proteomes" id="UP000046393"/>
    </source>
</evidence>
<dbReference type="PANTHER" id="PTHR31697:SF2">
    <property type="entry name" value="INTEGRATOR COMPLEX SUBUNIT 5"/>
    <property type="match status" value="1"/>
</dbReference>
<dbReference type="STRING" id="451379.A0A0N5AXJ6"/>
<dbReference type="PANTHER" id="PTHR31697">
    <property type="entry name" value="INTEGRATOR COMPLEX SUBUNIT 5"/>
    <property type="match status" value="1"/>
</dbReference>
<name>A0A0N5AXJ6_9BILA</name>
<proteinExistence type="predicted"/>
<evidence type="ECO:0000259" key="1">
    <source>
        <dbReference type="Pfam" id="PF14837"/>
    </source>
</evidence>
<feature type="domain" description="Integrator complex subunit 5 C-terminal" evidence="2">
    <location>
        <begin position="241"/>
        <end position="1002"/>
    </location>
</feature>
<reference evidence="4" key="1">
    <citation type="submission" date="2017-02" db="UniProtKB">
        <authorList>
            <consortium name="WormBaseParasite"/>
        </authorList>
    </citation>
    <scope>IDENTIFICATION</scope>
</reference>
<evidence type="ECO:0000313" key="4">
    <source>
        <dbReference type="WBParaSite" id="SMUV_0000967501-mRNA-1"/>
    </source>
</evidence>
<evidence type="ECO:0000259" key="2">
    <source>
        <dbReference type="Pfam" id="PF14838"/>
    </source>
</evidence>
<organism evidence="3 4">
    <name type="scientific">Syphacia muris</name>
    <dbReference type="NCBI Taxonomy" id="451379"/>
    <lineage>
        <taxon>Eukaryota</taxon>
        <taxon>Metazoa</taxon>
        <taxon>Ecdysozoa</taxon>
        <taxon>Nematoda</taxon>
        <taxon>Chromadorea</taxon>
        <taxon>Rhabditida</taxon>
        <taxon>Spirurina</taxon>
        <taxon>Oxyuridomorpha</taxon>
        <taxon>Oxyuroidea</taxon>
        <taxon>Oxyuridae</taxon>
        <taxon>Syphacia</taxon>
    </lineage>
</organism>
<dbReference type="WBParaSite" id="SMUV_0000967501-mRNA-1">
    <property type="protein sequence ID" value="SMUV_0000967501-mRNA-1"/>
    <property type="gene ID" value="SMUV_0000967501"/>
</dbReference>
<dbReference type="AlphaFoldDB" id="A0A0N5AXJ6"/>
<dbReference type="Pfam" id="PF14838">
    <property type="entry name" value="INTS5_C"/>
    <property type="match status" value="1"/>
</dbReference>
<dbReference type="InterPro" id="IPR029444">
    <property type="entry name" value="INTS5_C"/>
</dbReference>
<sequence length="1020" mass="115667">MRPVWATRPLSSLLDPARTILKSIPESRMKFIAMIFSAICLIKSNFSSAVLQYLGFLTHEAAHLHFSRKENVHISGDIGNVEKAVEYLCSDLTDLLNYSSVQNEYIEIFKFGCALFVEICQCNCDRPSIKKAGGVAPVVLLPLFESCSAISSVIRLVDVANLKLLKTDPELCLNIILENSRHGFSFDWVWLHIASKFPSYIIPHLLRVGANDFRHYVLEVHKQQESNPVAVVEMHEAQRHKFVSLSEVFNFLSSKGFAELESVTREALTKGIESLEDVENDEELLSENTDFSVAFLFKLLTNSADVLRYLVEHAFDIVTSAAVMNAAKQLSLINKQCVLPNVKNMDSYGSFFHQMVFAVEGPALTRIFELAYPFAFDERVYEEASRKNRSLCNSMKEGAFKILEEIVGSLLVTIHIKAVCNLTDCGILMRLGCDSKKLDECVSGALTAGPRIPFFIRYLHAFCLVSGLPKSWEVLCRFIMKAEDEDQILSLSALLTTIMPFDPRLVSGFIENFCSIRIALEREEKRRNRAIRLGNETAGADIYDYSIDVRWIENLTILNEWGKAAAEHHPLKTTRFEMGKNAAQLLCGILRWSIDELYHAREKASNDYDSAKCSLINAVCSLVHSLAPMPVQPPKYTFKLCAQFASLFVEVLKDVGDEKEPYSVSLFNAFSAAVLDILRCQLLYIREQFIIHLLDEVLAQGAELFGGRSLNVWETEEHFASGCSKEDLFEYCISSKGDYESLFEKARKIPLFAIKPSQMAHSGKIAKKTRKSQEFDLKHSEHLRRLIFIDKLQTFFPTNGTNEPNKFLCKQLALTLSDRICKDALTNGFVWDDWEFERELTSKYVAVAKRVAEIPLVWDVMFILAEIHPCLWFCFPLIKAVFASVLIQFENNSDQTAKPSSEVLRLLNRWFLLTLKGKMLPMSLAKVFKVVAEVRHREGFLILLEIWKYFSAVLNEDSSHPVAVLNSLFEKTANGSTELLQIDPSRFKDTCRIVIQQNIVRLGDLFPVVFADELSKLSVQ</sequence>
<dbReference type="GO" id="GO:0034472">
    <property type="term" value="P:snRNA 3'-end processing"/>
    <property type="evidence" value="ECO:0007669"/>
    <property type="project" value="TreeGrafter"/>
</dbReference>